<feature type="transmembrane region" description="Helical" evidence="7">
    <location>
        <begin position="171"/>
        <end position="191"/>
    </location>
</feature>
<name>A0ABQ0K1Z3_9BACT</name>
<evidence type="ECO:0000256" key="2">
    <source>
        <dbReference type="ARBA" id="ARBA00007015"/>
    </source>
</evidence>
<evidence type="ECO:0000313" key="9">
    <source>
        <dbReference type="Proteomes" id="UP000032309"/>
    </source>
</evidence>
<comment type="similarity">
    <text evidence="2">Belongs to the major facilitator superfamily. Folate-biopterin transporter (TC 2.A.71) family.</text>
</comment>
<feature type="transmembrane region" description="Helical" evidence="7">
    <location>
        <begin position="284"/>
        <end position="303"/>
    </location>
</feature>
<dbReference type="Pfam" id="PF03092">
    <property type="entry name" value="BT1"/>
    <property type="match status" value="1"/>
</dbReference>
<evidence type="ECO:0000256" key="4">
    <source>
        <dbReference type="ARBA" id="ARBA00022692"/>
    </source>
</evidence>
<evidence type="ECO:0000256" key="6">
    <source>
        <dbReference type="ARBA" id="ARBA00023136"/>
    </source>
</evidence>
<feature type="transmembrane region" description="Helical" evidence="7">
    <location>
        <begin position="79"/>
        <end position="100"/>
    </location>
</feature>
<feature type="transmembrane region" description="Helical" evidence="7">
    <location>
        <begin position="144"/>
        <end position="165"/>
    </location>
</feature>
<feature type="transmembrane region" description="Helical" evidence="7">
    <location>
        <begin position="371"/>
        <end position="394"/>
    </location>
</feature>
<dbReference type="PANTHER" id="PTHR31585:SF0">
    <property type="entry name" value="FOLATE-BIOPTERIN TRANSPORTER 1, CHLOROPLASTIC"/>
    <property type="match status" value="1"/>
</dbReference>
<organism evidence="8 9">
    <name type="scientific">Candidatus Brocadia sinica JPN1</name>
    <dbReference type="NCBI Taxonomy" id="1197129"/>
    <lineage>
        <taxon>Bacteria</taxon>
        <taxon>Pseudomonadati</taxon>
        <taxon>Planctomycetota</taxon>
        <taxon>Candidatus Brocadiia</taxon>
        <taxon>Candidatus Brocadiales</taxon>
        <taxon>Candidatus Brocadiaceae</taxon>
        <taxon>Candidatus Brocadia</taxon>
    </lineage>
</organism>
<accession>A0ABQ0K1Z3</accession>
<evidence type="ECO:0000256" key="5">
    <source>
        <dbReference type="ARBA" id="ARBA00022989"/>
    </source>
</evidence>
<dbReference type="InterPro" id="IPR039309">
    <property type="entry name" value="BT1"/>
</dbReference>
<sequence>MNSVRRLMFIAGLYYFLQGMSGNPGLHRQSLNFYLTQHLGFGASELAYFTFLITIPWMVKPVYGIIADSLPLFGYRIKSYFILGSLIASLSYLIIFWVGLSTVSSLYLLFILPAVGVASSDVLCDKWMLVTGKPLNVTDRMQSAQWFSISIAGIIIMVVGGYIAQYMSLRHAVLLSLPFALMIIPLTVFSWKEDRVDSVGHAAQEAKEGLRHAAKSKKLWGCAAFLFLFNAMPQLGSPVLYVYETNALNFSQVLIGYLDMTANVGFIIGVALYGLFCKKLPEKLMLRLIVVSAVLSAICFIFFRGPFSAFIIFFGSSIIGIIAYMGPLVIAAKACPKNAEGTVFALLMSVINFGKQSGNIIGGWIYEPFGFTWLVVFSTVCVSATWFLLPLVSFDDSRR</sequence>
<keyword evidence="9" id="KW-1185">Reference proteome</keyword>
<feature type="transmembrane region" description="Helical" evidence="7">
    <location>
        <begin position="309"/>
        <end position="331"/>
    </location>
</feature>
<dbReference type="EMBL" id="BAFN01000001">
    <property type="protein sequence ID" value="GAN34810.1"/>
    <property type="molecule type" value="Genomic_DNA"/>
</dbReference>
<keyword evidence="6 7" id="KW-0472">Membrane</keyword>
<keyword evidence="5 7" id="KW-1133">Transmembrane helix</keyword>
<feature type="transmembrane region" description="Helical" evidence="7">
    <location>
        <begin position="46"/>
        <end position="67"/>
    </location>
</feature>
<dbReference type="InterPro" id="IPR036259">
    <property type="entry name" value="MFS_trans_sf"/>
</dbReference>
<feature type="transmembrane region" description="Helical" evidence="7">
    <location>
        <begin position="343"/>
        <end position="365"/>
    </location>
</feature>
<keyword evidence="3" id="KW-0813">Transport</keyword>
<evidence type="ECO:0000256" key="3">
    <source>
        <dbReference type="ARBA" id="ARBA00022448"/>
    </source>
</evidence>
<gene>
    <name evidence="8" type="ORF">BROSI_A3353</name>
</gene>
<feature type="transmembrane region" description="Helical" evidence="7">
    <location>
        <begin position="106"/>
        <end position="124"/>
    </location>
</feature>
<feature type="transmembrane region" description="Helical" evidence="7">
    <location>
        <begin position="219"/>
        <end position="243"/>
    </location>
</feature>
<proteinExistence type="inferred from homology"/>
<comment type="subcellular location">
    <subcellularLocation>
        <location evidence="1">Membrane</location>
        <topology evidence="1">Multi-pass membrane protein</topology>
    </subcellularLocation>
</comment>
<reference evidence="9" key="1">
    <citation type="journal article" date="2015" name="Genome Announc.">
        <title>Draft Genome Sequence of an Anaerobic Ammonium-Oxidizing Bacterium, "Candidatus Brocadia sinica".</title>
        <authorList>
            <person name="Oshiki M."/>
            <person name="Shinyako-Hata K."/>
            <person name="Satoh H."/>
            <person name="Okabe S."/>
        </authorList>
    </citation>
    <scope>NUCLEOTIDE SEQUENCE [LARGE SCALE GENOMIC DNA]</scope>
    <source>
        <strain evidence="9">JPN1</strain>
    </source>
</reference>
<dbReference type="SUPFAM" id="SSF103473">
    <property type="entry name" value="MFS general substrate transporter"/>
    <property type="match status" value="1"/>
</dbReference>
<evidence type="ECO:0000313" key="8">
    <source>
        <dbReference type="EMBL" id="GAN34810.1"/>
    </source>
</evidence>
<protein>
    <submittedName>
        <fullName evidence="8">Major facilitator superfamily MFS_1</fullName>
    </submittedName>
</protein>
<comment type="caution">
    <text evidence="8">The sequence shown here is derived from an EMBL/GenBank/DDBJ whole genome shotgun (WGS) entry which is preliminary data.</text>
</comment>
<dbReference type="RefSeq" id="WP_157842575.1">
    <property type="nucleotide sequence ID" value="NZ_BAFN01000001.1"/>
</dbReference>
<evidence type="ECO:0000256" key="7">
    <source>
        <dbReference type="SAM" id="Phobius"/>
    </source>
</evidence>
<evidence type="ECO:0000256" key="1">
    <source>
        <dbReference type="ARBA" id="ARBA00004141"/>
    </source>
</evidence>
<dbReference type="Proteomes" id="UP000032309">
    <property type="component" value="Unassembled WGS sequence"/>
</dbReference>
<feature type="transmembrane region" description="Helical" evidence="7">
    <location>
        <begin position="255"/>
        <end position="277"/>
    </location>
</feature>
<keyword evidence="4 7" id="KW-0812">Transmembrane</keyword>
<dbReference type="Gene3D" id="1.20.1250.20">
    <property type="entry name" value="MFS general substrate transporter like domains"/>
    <property type="match status" value="1"/>
</dbReference>
<dbReference type="PANTHER" id="PTHR31585">
    <property type="entry name" value="FOLATE-BIOPTERIN TRANSPORTER 1, CHLOROPLASTIC"/>
    <property type="match status" value="1"/>
</dbReference>